<evidence type="ECO:0000313" key="2">
    <source>
        <dbReference type="Proteomes" id="UP001190700"/>
    </source>
</evidence>
<dbReference type="Pfam" id="PF00702">
    <property type="entry name" value="Hydrolase"/>
    <property type="match status" value="1"/>
</dbReference>
<evidence type="ECO:0000313" key="1">
    <source>
        <dbReference type="EMBL" id="KAK3274038.1"/>
    </source>
</evidence>
<dbReference type="AlphaFoldDB" id="A0AAE0L6L7"/>
<dbReference type="SUPFAM" id="SSF56784">
    <property type="entry name" value="HAD-like"/>
    <property type="match status" value="1"/>
</dbReference>
<dbReference type="InterPro" id="IPR051806">
    <property type="entry name" value="HAD-like_SPP"/>
</dbReference>
<dbReference type="PANTHER" id="PTHR43481:SF4">
    <property type="entry name" value="GLYCEROL-1-PHOSPHATE PHOSPHOHYDROLASE 1-RELATED"/>
    <property type="match status" value="1"/>
</dbReference>
<keyword evidence="2" id="KW-1185">Reference proteome</keyword>
<dbReference type="Gene3D" id="3.40.50.1000">
    <property type="entry name" value="HAD superfamily/HAD-like"/>
    <property type="match status" value="1"/>
</dbReference>
<accession>A0AAE0L6L7</accession>
<dbReference type="NCBIfam" id="TIGR01509">
    <property type="entry name" value="HAD-SF-IA-v3"/>
    <property type="match status" value="1"/>
</dbReference>
<dbReference type="EMBL" id="LGRX02007989">
    <property type="protein sequence ID" value="KAK3274038.1"/>
    <property type="molecule type" value="Genomic_DNA"/>
</dbReference>
<reference evidence="1 2" key="1">
    <citation type="journal article" date="2015" name="Genome Biol. Evol.">
        <title>Comparative Genomics of a Bacterivorous Green Alga Reveals Evolutionary Causalities and Consequences of Phago-Mixotrophic Mode of Nutrition.</title>
        <authorList>
            <person name="Burns J.A."/>
            <person name="Paasch A."/>
            <person name="Narechania A."/>
            <person name="Kim E."/>
        </authorList>
    </citation>
    <scope>NUCLEOTIDE SEQUENCE [LARGE SCALE GENOMIC DNA]</scope>
    <source>
        <strain evidence="1 2">PLY_AMNH</strain>
    </source>
</reference>
<dbReference type="Proteomes" id="UP001190700">
    <property type="component" value="Unassembled WGS sequence"/>
</dbReference>
<evidence type="ECO:0008006" key="3">
    <source>
        <dbReference type="Google" id="ProtNLM"/>
    </source>
</evidence>
<dbReference type="InterPro" id="IPR036412">
    <property type="entry name" value="HAD-like_sf"/>
</dbReference>
<dbReference type="InterPro" id="IPR006439">
    <property type="entry name" value="HAD-SF_hydro_IA"/>
</dbReference>
<name>A0AAE0L6L7_9CHLO</name>
<dbReference type="InterPro" id="IPR023214">
    <property type="entry name" value="HAD_sf"/>
</dbReference>
<organism evidence="1 2">
    <name type="scientific">Cymbomonas tetramitiformis</name>
    <dbReference type="NCBI Taxonomy" id="36881"/>
    <lineage>
        <taxon>Eukaryota</taxon>
        <taxon>Viridiplantae</taxon>
        <taxon>Chlorophyta</taxon>
        <taxon>Pyramimonadophyceae</taxon>
        <taxon>Pyramimonadales</taxon>
        <taxon>Pyramimonadaceae</taxon>
        <taxon>Cymbomonas</taxon>
    </lineage>
</organism>
<dbReference type="InterPro" id="IPR023198">
    <property type="entry name" value="PGP-like_dom2"/>
</dbReference>
<proteinExistence type="predicted"/>
<dbReference type="GO" id="GO:0050308">
    <property type="term" value="F:sugar-phosphatase activity"/>
    <property type="evidence" value="ECO:0007669"/>
    <property type="project" value="TreeGrafter"/>
</dbReference>
<dbReference type="Gene3D" id="1.10.150.240">
    <property type="entry name" value="Putative phosphatase, domain 2"/>
    <property type="match status" value="1"/>
</dbReference>
<dbReference type="PANTHER" id="PTHR43481">
    <property type="entry name" value="FRUCTOSE-1-PHOSPHATE PHOSPHATASE"/>
    <property type="match status" value="1"/>
</dbReference>
<protein>
    <recommendedName>
        <fullName evidence="3">HAD family phosphatase</fullName>
    </recommendedName>
</protein>
<sequence>MDGTLVDSELYSERAVRELLAKYELSGEGIDYSTFYGITWASIAHLLQQRFTELQGNDIAGPLQELFHSIGLASPPPPIPGSAAAVTAAFEVAKTAIATSSNRASLEVVMDDLGIRHLLTTTVASEDYGCSKPDPECYLTVAARLGSSPERCLVFEDSIPGIRAAKAAGMSVIAVTYRSTDIQLATELADATVVDFSEIGNLFEHVTTRAG</sequence>
<comment type="caution">
    <text evidence="1">The sequence shown here is derived from an EMBL/GenBank/DDBJ whole genome shotgun (WGS) entry which is preliminary data.</text>
</comment>
<dbReference type="CDD" id="cd07505">
    <property type="entry name" value="HAD_BPGM-like"/>
    <property type="match status" value="1"/>
</dbReference>
<gene>
    <name evidence="1" type="ORF">CYMTET_17760</name>
</gene>